<dbReference type="SUPFAM" id="SSF52172">
    <property type="entry name" value="CheY-like"/>
    <property type="match status" value="1"/>
</dbReference>
<dbReference type="InterPro" id="IPR001789">
    <property type="entry name" value="Sig_transdc_resp-reg_receiver"/>
</dbReference>
<comment type="catalytic activity">
    <reaction evidence="1">
        <text>ATP + protein L-histidine = ADP + protein N-phospho-L-histidine.</text>
        <dbReference type="EC" id="2.7.13.3"/>
    </reaction>
</comment>
<dbReference type="RefSeq" id="WP_322347376.1">
    <property type="nucleotide sequence ID" value="NZ_CP129968.2"/>
</dbReference>
<dbReference type="InterPro" id="IPR003661">
    <property type="entry name" value="HisK_dim/P_dom"/>
</dbReference>
<dbReference type="KEGG" id="marp:QYS47_14010"/>
<evidence type="ECO:0000259" key="4">
    <source>
        <dbReference type="PROSITE" id="PS50110"/>
    </source>
</evidence>
<gene>
    <name evidence="6" type="ORF">QYS47_14010</name>
</gene>
<sequence length="339" mass="38845">MKTKKRRYDILVIEDNPGDALLIEDFLDEAAILNRLYKADDFKSAKKLLNNTTSYDIILLDLSLPDKNGEELINDIQVLTKDKPIVILTGYPNMDFAIKSLALGASDYVLKDVLNATILEKSIIYSIERNKILVDLKESEKRYADLFQLSPSPMFVFERDSFEILDVNEAALQNYGYSIEEFMALDITQLMDEKSKLSFKNSLSSLKRNHQNQYIGLQNHITKKGQIIEVEVSANSFIYKGKVSEIISLNDVTEKNRQIAAIEEQNKRLKEIAWTQSHVVRAPLARIMGLVEAMKGDNFDKIEKNTFYDYIIKSADELDQIIREIVSKSQEINLKNDKS</sequence>
<evidence type="ECO:0000256" key="1">
    <source>
        <dbReference type="ARBA" id="ARBA00000085"/>
    </source>
</evidence>
<dbReference type="Gene3D" id="3.40.50.2300">
    <property type="match status" value="1"/>
</dbReference>
<dbReference type="Gene3D" id="3.30.450.20">
    <property type="entry name" value="PAS domain"/>
    <property type="match status" value="1"/>
</dbReference>
<proteinExistence type="predicted"/>
<dbReference type="InterPro" id="IPR036097">
    <property type="entry name" value="HisK_dim/P_sf"/>
</dbReference>
<dbReference type="InterPro" id="IPR035965">
    <property type="entry name" value="PAS-like_dom_sf"/>
</dbReference>
<dbReference type="EMBL" id="CP129968">
    <property type="protein sequence ID" value="WKK83003.2"/>
    <property type="molecule type" value="Genomic_DNA"/>
</dbReference>
<evidence type="ECO:0000259" key="5">
    <source>
        <dbReference type="PROSITE" id="PS50112"/>
    </source>
</evidence>
<dbReference type="CDD" id="cd00082">
    <property type="entry name" value="HisKA"/>
    <property type="match status" value="1"/>
</dbReference>
<evidence type="ECO:0000256" key="3">
    <source>
        <dbReference type="PROSITE-ProRule" id="PRU00169"/>
    </source>
</evidence>
<dbReference type="InterPro" id="IPR052893">
    <property type="entry name" value="TCS_response_regulator"/>
</dbReference>
<dbReference type="InterPro" id="IPR011006">
    <property type="entry name" value="CheY-like_superfamily"/>
</dbReference>
<dbReference type="GO" id="GO:0000155">
    <property type="term" value="F:phosphorelay sensor kinase activity"/>
    <property type="evidence" value="ECO:0007669"/>
    <property type="project" value="InterPro"/>
</dbReference>
<dbReference type="Pfam" id="PF13426">
    <property type="entry name" value="PAS_9"/>
    <property type="match status" value="1"/>
</dbReference>
<dbReference type="AlphaFoldDB" id="A0AA49GFJ7"/>
<dbReference type="SUPFAM" id="SSF55785">
    <property type="entry name" value="PYP-like sensor domain (PAS domain)"/>
    <property type="match status" value="1"/>
</dbReference>
<dbReference type="PANTHER" id="PTHR44520">
    <property type="entry name" value="RESPONSE REGULATOR RCP1-RELATED"/>
    <property type="match status" value="1"/>
</dbReference>
<evidence type="ECO:0000313" key="6">
    <source>
        <dbReference type="EMBL" id="WKK83003.2"/>
    </source>
</evidence>
<feature type="modified residue" description="4-aspartylphosphate" evidence="3">
    <location>
        <position position="61"/>
    </location>
</feature>
<evidence type="ECO:0000256" key="2">
    <source>
        <dbReference type="ARBA" id="ARBA00012438"/>
    </source>
</evidence>
<dbReference type="SUPFAM" id="SSF47384">
    <property type="entry name" value="Homodimeric domain of signal transducing histidine kinase"/>
    <property type="match status" value="1"/>
</dbReference>
<feature type="domain" description="Response regulatory" evidence="4">
    <location>
        <begin position="9"/>
        <end position="126"/>
    </location>
</feature>
<dbReference type="Proteomes" id="UP001232019">
    <property type="component" value="Chromosome"/>
</dbReference>
<dbReference type="PANTHER" id="PTHR44520:SF2">
    <property type="entry name" value="RESPONSE REGULATOR RCP1"/>
    <property type="match status" value="1"/>
</dbReference>
<dbReference type="PROSITE" id="PS50112">
    <property type="entry name" value="PAS"/>
    <property type="match status" value="1"/>
</dbReference>
<dbReference type="CDD" id="cd00156">
    <property type="entry name" value="REC"/>
    <property type="match status" value="1"/>
</dbReference>
<protein>
    <recommendedName>
        <fullName evidence="2">histidine kinase</fullName>
        <ecNumber evidence="2">2.7.13.3</ecNumber>
    </recommendedName>
</protein>
<dbReference type="Pfam" id="PF00072">
    <property type="entry name" value="Response_reg"/>
    <property type="match status" value="1"/>
</dbReference>
<dbReference type="PROSITE" id="PS50110">
    <property type="entry name" value="RESPONSE_REGULATORY"/>
    <property type="match status" value="1"/>
</dbReference>
<dbReference type="SMART" id="SM00091">
    <property type="entry name" value="PAS"/>
    <property type="match status" value="1"/>
</dbReference>
<keyword evidence="3" id="KW-0597">Phosphoprotein</keyword>
<dbReference type="EC" id="2.7.13.3" evidence="2"/>
<dbReference type="NCBIfam" id="TIGR00229">
    <property type="entry name" value="sensory_box"/>
    <property type="match status" value="1"/>
</dbReference>
<dbReference type="SMART" id="SM00448">
    <property type="entry name" value="REC"/>
    <property type="match status" value="1"/>
</dbReference>
<organism evidence="6">
    <name type="scientific">Marivirga arenosa</name>
    <dbReference type="NCBI Taxonomy" id="3059076"/>
    <lineage>
        <taxon>Bacteria</taxon>
        <taxon>Pseudomonadati</taxon>
        <taxon>Bacteroidota</taxon>
        <taxon>Cytophagia</taxon>
        <taxon>Cytophagales</taxon>
        <taxon>Marivirgaceae</taxon>
        <taxon>Marivirga</taxon>
    </lineage>
</organism>
<accession>A0AA49GFJ7</accession>
<feature type="domain" description="PAS" evidence="5">
    <location>
        <begin position="139"/>
        <end position="210"/>
    </location>
</feature>
<name>A0AA49GFJ7_9BACT</name>
<dbReference type="Gene3D" id="1.10.287.130">
    <property type="match status" value="1"/>
</dbReference>
<dbReference type="CDD" id="cd00130">
    <property type="entry name" value="PAS"/>
    <property type="match status" value="1"/>
</dbReference>
<reference evidence="6" key="1">
    <citation type="submission" date="2023-08" db="EMBL/GenBank/DDBJ databases">
        <title>Comparative genomics and taxonomic characterization of three novel marine species of genus Marivirga.</title>
        <authorList>
            <person name="Muhammad N."/>
            <person name="Kim S.-G."/>
        </authorList>
    </citation>
    <scope>NUCLEOTIDE SEQUENCE</scope>
    <source>
        <strain evidence="6">BKB1-2</strain>
    </source>
</reference>
<dbReference type="InterPro" id="IPR000014">
    <property type="entry name" value="PAS"/>
</dbReference>